<dbReference type="Gene3D" id="3.40.50.1820">
    <property type="entry name" value="alpha/beta hydrolase"/>
    <property type="match status" value="1"/>
</dbReference>
<dbReference type="InterPro" id="IPR022742">
    <property type="entry name" value="Hydrolase_4"/>
</dbReference>
<accession>D7G484</accession>
<proteinExistence type="predicted"/>
<dbReference type="Pfam" id="PF12146">
    <property type="entry name" value="Hydrolase_4"/>
    <property type="match status" value="2"/>
</dbReference>
<name>D7G484_ECTSI</name>
<organism evidence="3 4">
    <name type="scientific">Ectocarpus siliculosus</name>
    <name type="common">Brown alga</name>
    <name type="synonym">Conferva siliculosa</name>
    <dbReference type="NCBI Taxonomy" id="2880"/>
    <lineage>
        <taxon>Eukaryota</taxon>
        <taxon>Sar</taxon>
        <taxon>Stramenopiles</taxon>
        <taxon>Ochrophyta</taxon>
        <taxon>PX clade</taxon>
        <taxon>Phaeophyceae</taxon>
        <taxon>Ectocarpales</taxon>
        <taxon>Ectocarpaceae</taxon>
        <taxon>Ectocarpus</taxon>
    </lineage>
</organism>
<reference evidence="3 4" key="1">
    <citation type="journal article" date="2010" name="Nature">
        <title>The Ectocarpus genome and the independent evolution of multicellularity in brown algae.</title>
        <authorList>
            <person name="Cock J.M."/>
            <person name="Sterck L."/>
            <person name="Rouze P."/>
            <person name="Scornet D."/>
            <person name="Allen A.E."/>
            <person name="Amoutzias G."/>
            <person name="Anthouard V."/>
            <person name="Artiguenave F."/>
            <person name="Aury J.M."/>
            <person name="Badger J.H."/>
            <person name="Beszteri B."/>
            <person name="Billiau K."/>
            <person name="Bonnet E."/>
            <person name="Bothwell J.H."/>
            <person name="Bowler C."/>
            <person name="Boyen C."/>
            <person name="Brownlee C."/>
            <person name="Carrano C.J."/>
            <person name="Charrier B."/>
            <person name="Cho G.Y."/>
            <person name="Coelho S.M."/>
            <person name="Collen J."/>
            <person name="Corre E."/>
            <person name="Da Silva C."/>
            <person name="Delage L."/>
            <person name="Delaroque N."/>
            <person name="Dittami S.M."/>
            <person name="Doulbeau S."/>
            <person name="Elias M."/>
            <person name="Farnham G."/>
            <person name="Gachon C.M."/>
            <person name="Gschloessl B."/>
            <person name="Heesch S."/>
            <person name="Jabbari K."/>
            <person name="Jubin C."/>
            <person name="Kawai H."/>
            <person name="Kimura K."/>
            <person name="Kloareg B."/>
            <person name="Kupper F.C."/>
            <person name="Lang D."/>
            <person name="Le Bail A."/>
            <person name="Leblanc C."/>
            <person name="Lerouge P."/>
            <person name="Lohr M."/>
            <person name="Lopez P.J."/>
            <person name="Martens C."/>
            <person name="Maumus F."/>
            <person name="Michel G."/>
            <person name="Miranda-Saavedra D."/>
            <person name="Morales J."/>
            <person name="Moreau H."/>
            <person name="Motomura T."/>
            <person name="Nagasato C."/>
            <person name="Napoli C.A."/>
            <person name="Nelson D.R."/>
            <person name="Nyvall-Collen P."/>
            <person name="Peters A.F."/>
            <person name="Pommier C."/>
            <person name="Potin P."/>
            <person name="Poulain J."/>
            <person name="Quesneville H."/>
            <person name="Read B."/>
            <person name="Rensing S.A."/>
            <person name="Ritter A."/>
            <person name="Rousvoal S."/>
            <person name="Samanta M."/>
            <person name="Samson G."/>
            <person name="Schroeder D.C."/>
            <person name="Segurens B."/>
            <person name="Strittmatter M."/>
            <person name="Tonon T."/>
            <person name="Tregear J.W."/>
            <person name="Valentin K."/>
            <person name="von Dassow P."/>
            <person name="Yamagishi T."/>
            <person name="Van de Peer Y."/>
            <person name="Wincker P."/>
        </authorList>
    </citation>
    <scope>NUCLEOTIDE SEQUENCE [LARGE SCALE GENOMIC DNA]</scope>
    <source>
        <strain evidence="4">Ec32 / CCAP1310/4</strain>
    </source>
</reference>
<feature type="region of interest" description="Disordered" evidence="1">
    <location>
        <begin position="18"/>
        <end position="51"/>
    </location>
</feature>
<keyword evidence="3" id="KW-0378">Hydrolase</keyword>
<dbReference type="InterPro" id="IPR029058">
    <property type="entry name" value="AB_hydrolase_fold"/>
</dbReference>
<evidence type="ECO:0000313" key="3">
    <source>
        <dbReference type="EMBL" id="CBJ27099.1"/>
    </source>
</evidence>
<dbReference type="AlphaFoldDB" id="D7G484"/>
<gene>
    <name evidence="3" type="ORF">Esi_0055_0056</name>
</gene>
<evidence type="ECO:0000259" key="2">
    <source>
        <dbReference type="Pfam" id="PF12146"/>
    </source>
</evidence>
<dbReference type="PANTHER" id="PTHR11614">
    <property type="entry name" value="PHOSPHOLIPASE-RELATED"/>
    <property type="match status" value="1"/>
</dbReference>
<dbReference type="EMBL" id="FN649740">
    <property type="protein sequence ID" value="CBJ27099.1"/>
    <property type="molecule type" value="Genomic_DNA"/>
</dbReference>
<keyword evidence="4" id="KW-1185">Reference proteome</keyword>
<evidence type="ECO:0000313" key="4">
    <source>
        <dbReference type="Proteomes" id="UP000002630"/>
    </source>
</evidence>
<dbReference type="InParanoid" id="D7G484"/>
<feature type="domain" description="Serine aminopeptidase S33" evidence="2">
    <location>
        <begin position="210"/>
        <end position="386"/>
    </location>
</feature>
<feature type="region of interest" description="Disordered" evidence="1">
    <location>
        <begin position="176"/>
        <end position="200"/>
    </location>
</feature>
<dbReference type="ESTHER" id="ectsi-d7g484">
    <property type="family name" value="Monoglyceridelipase_lysophospholip"/>
</dbReference>
<protein>
    <submittedName>
        <fullName evidence="3">Lysophospholipase l2 pldb, hydrolase of alpha/beta superfamily</fullName>
    </submittedName>
</protein>
<dbReference type="Proteomes" id="UP000002630">
    <property type="component" value="Linkage Group LG15"/>
</dbReference>
<feature type="compositionally biased region" description="Gly residues" evidence="1">
    <location>
        <begin position="183"/>
        <end position="192"/>
    </location>
</feature>
<dbReference type="SUPFAM" id="SSF53474">
    <property type="entry name" value="alpha/beta-Hydrolases"/>
    <property type="match status" value="1"/>
</dbReference>
<dbReference type="OMA" id="NEFSQYA"/>
<dbReference type="GO" id="GO:0016787">
    <property type="term" value="F:hydrolase activity"/>
    <property type="evidence" value="ECO:0007669"/>
    <property type="project" value="UniProtKB-KW"/>
</dbReference>
<dbReference type="OrthoDB" id="2498029at2759"/>
<feature type="domain" description="Serine aminopeptidase S33" evidence="2">
    <location>
        <begin position="98"/>
        <end position="168"/>
    </location>
</feature>
<dbReference type="InterPro" id="IPR051044">
    <property type="entry name" value="MAG_DAG_Lipase"/>
</dbReference>
<evidence type="ECO:0000256" key="1">
    <source>
        <dbReference type="SAM" id="MobiDB-lite"/>
    </source>
</evidence>
<dbReference type="EMBL" id="FN648763">
    <property type="protein sequence ID" value="CBJ27099.1"/>
    <property type="molecule type" value="Genomic_DNA"/>
</dbReference>
<feature type="compositionally biased region" description="Low complexity" evidence="1">
    <location>
        <begin position="20"/>
        <end position="42"/>
    </location>
</feature>
<sequence>MLRQVLAQCEAAFLAGTEDATTPGSVPSSSSASETAAAAPGPKQLSAKSAPLEGLRRFSRDGTDGVFMGAAGVPVRYRLFPKYSKGEGDGCGKLQPGVILLTGLMESMTKYGETIAHLNDRGFSVYTYDHHGQGLSGRLPVPDGADPTVAHITDFDHYVQDLERFSKVILPATVRPRDASGGTRTGGQGTAGSGDSPVVNGEPLGCDAPFPALSLSVVAHSMGGLIAVNAALREPELFDGLVLAAPMLAPNTGKLPNGVVGALTWVVTKLGRQGHRSPIRRPARATMEWSRVTHDKERLRLWETLRGTVGCVLQRGPSFAWLSKSVLASKRARGRLHQLSVPVLVLEAGLDHLVRSDGIARFRRKVPGAGYRLFHGAYHDLFDETDDIRQARKYVVNTFTQATVFSLHVTPGAKIV</sequence>